<dbReference type="EMBL" id="VDFQ02000002">
    <property type="protein sequence ID" value="KAA1423489.1"/>
    <property type="molecule type" value="Genomic_DNA"/>
</dbReference>
<dbReference type="RefSeq" id="WP_149769008.1">
    <property type="nucleotide sequence ID" value="NZ_VDFQ02000002.1"/>
</dbReference>
<keyword evidence="1" id="KW-0472">Membrane</keyword>
<sequence length="100" mass="10937">MTREQHRKRGMLVLGGLIGAAVFVGCAYLYLTEGVRGDALVVVWWASGLVAAAFGVAACTVEDDGIERPRYLLSILRGLRQEWSHSEPRRGSSASRPLNH</sequence>
<evidence type="ECO:0000256" key="1">
    <source>
        <dbReference type="SAM" id="Phobius"/>
    </source>
</evidence>
<protein>
    <recommendedName>
        <fullName evidence="4">Lipoprotein</fullName>
    </recommendedName>
</protein>
<feature type="transmembrane region" description="Helical" evidence="1">
    <location>
        <begin position="43"/>
        <end position="61"/>
    </location>
</feature>
<dbReference type="Proteomes" id="UP000307768">
    <property type="component" value="Unassembled WGS sequence"/>
</dbReference>
<organism evidence="2 3">
    <name type="scientific">Mumia zhuanghuii</name>
    <dbReference type="NCBI Taxonomy" id="2585211"/>
    <lineage>
        <taxon>Bacteria</taxon>
        <taxon>Bacillati</taxon>
        <taxon>Actinomycetota</taxon>
        <taxon>Actinomycetes</taxon>
        <taxon>Propionibacteriales</taxon>
        <taxon>Nocardioidaceae</taxon>
        <taxon>Mumia</taxon>
    </lineage>
</organism>
<keyword evidence="1" id="KW-1133">Transmembrane helix</keyword>
<proteinExistence type="predicted"/>
<dbReference type="OrthoDB" id="3829494at2"/>
<name>A0A5Q6RZV2_9ACTN</name>
<gene>
    <name evidence="2" type="ORF">FE697_007760</name>
</gene>
<feature type="transmembrane region" description="Helical" evidence="1">
    <location>
        <begin position="12"/>
        <end position="31"/>
    </location>
</feature>
<comment type="caution">
    <text evidence="2">The sequence shown here is derived from an EMBL/GenBank/DDBJ whole genome shotgun (WGS) entry which is preliminary data.</text>
</comment>
<dbReference type="AlphaFoldDB" id="A0A5Q6RZV2"/>
<reference evidence="2 3" key="1">
    <citation type="submission" date="2019-09" db="EMBL/GenBank/DDBJ databases">
        <title>Mumia zhuanghuii sp. nov. isolated from the intestinal contents of plateau pika (Ochotona curzoniae) in the Qinghai-Tibet plateau of China.</title>
        <authorList>
            <person name="Tian Z."/>
        </authorList>
    </citation>
    <scope>NUCLEOTIDE SEQUENCE [LARGE SCALE GENOMIC DNA]</scope>
    <source>
        <strain evidence="3">350</strain>
    </source>
</reference>
<keyword evidence="1" id="KW-0812">Transmembrane</keyword>
<accession>A0A5Q6RZV2</accession>
<dbReference type="PROSITE" id="PS51257">
    <property type="entry name" value="PROKAR_LIPOPROTEIN"/>
    <property type="match status" value="1"/>
</dbReference>
<evidence type="ECO:0000313" key="3">
    <source>
        <dbReference type="Proteomes" id="UP000307768"/>
    </source>
</evidence>
<evidence type="ECO:0008006" key="4">
    <source>
        <dbReference type="Google" id="ProtNLM"/>
    </source>
</evidence>
<evidence type="ECO:0000313" key="2">
    <source>
        <dbReference type="EMBL" id="KAA1423489.1"/>
    </source>
</evidence>